<dbReference type="RefSeq" id="WP_094061646.1">
    <property type="nucleotide sequence ID" value="NZ_CP022530.1"/>
</dbReference>
<keyword evidence="2" id="KW-1185">Reference proteome</keyword>
<gene>
    <name evidence="1" type="ORF">CHH28_18180</name>
</gene>
<dbReference type="AlphaFoldDB" id="A0A222FNX6"/>
<dbReference type="InterPro" id="IPR031832">
    <property type="entry name" value="DUF4747"/>
</dbReference>
<reference evidence="1 2" key="1">
    <citation type="submission" date="2017-07" db="EMBL/GenBank/DDBJ databases">
        <title>Annotated genome sequence of Bacterioplanes sanyensis isolated from Red Sea.</title>
        <authorList>
            <person name="Rehman Z.U."/>
        </authorList>
    </citation>
    <scope>NUCLEOTIDE SEQUENCE [LARGE SCALE GENOMIC DNA]</scope>
    <source>
        <strain evidence="1 2">NV9</strain>
    </source>
</reference>
<dbReference type="Pfam" id="PF15931">
    <property type="entry name" value="DUF4747"/>
    <property type="match status" value="1"/>
</dbReference>
<dbReference type="KEGG" id="bsan:CHH28_18180"/>
<evidence type="ECO:0000313" key="1">
    <source>
        <dbReference type="EMBL" id="ASP40479.1"/>
    </source>
</evidence>
<dbReference type="Proteomes" id="UP000202440">
    <property type="component" value="Chromosome"/>
</dbReference>
<proteinExistence type="predicted"/>
<protein>
    <recommendedName>
        <fullName evidence="3">DUF4747 domain-containing protein</fullName>
    </recommendedName>
</protein>
<accession>A0A222FNX6</accession>
<dbReference type="OrthoDB" id="9815923at2"/>
<name>A0A222FNX6_9GAMM</name>
<dbReference type="EMBL" id="CP022530">
    <property type="protein sequence ID" value="ASP40479.1"/>
    <property type="molecule type" value="Genomic_DNA"/>
</dbReference>
<evidence type="ECO:0008006" key="3">
    <source>
        <dbReference type="Google" id="ProtNLM"/>
    </source>
</evidence>
<evidence type="ECO:0000313" key="2">
    <source>
        <dbReference type="Proteomes" id="UP000202440"/>
    </source>
</evidence>
<sequence length="314" mass="35387">MKRKFNFDLFRLNVVDLEDLFLEQSSPLLRGDADIAKAIEGACSSEFDNEQETRNAKYKWSLRYFNDYSSIYQSRRMISVVLARSVLEKDGLIVTEDGISAGSSASYPPLASTMMLFFDMNRHLVAVEHSGELSNVSWKDHLEIILADVSLSQGKASTIRLEPVPEKHEIIGLFNSFDRITRIKATLRIPNPELTRYTKSLYEDLRASDVRVYTQDMKNPKGLSKSEEARPFATAVLAQQGYKSGDVYIEGYRDDGFERVVSGSAASRGSINSLKDFVRGLSANSKAKETQKVLNEITKEIDRIHPPEVLAKNE</sequence>
<organism evidence="1 2">
    <name type="scientific">Bacterioplanes sanyensis</name>
    <dbReference type="NCBI Taxonomy" id="1249553"/>
    <lineage>
        <taxon>Bacteria</taxon>
        <taxon>Pseudomonadati</taxon>
        <taxon>Pseudomonadota</taxon>
        <taxon>Gammaproteobacteria</taxon>
        <taxon>Oceanospirillales</taxon>
        <taxon>Oceanospirillaceae</taxon>
        <taxon>Bacterioplanes</taxon>
    </lineage>
</organism>